<comment type="caution">
    <text evidence="2">The sequence shown here is derived from an EMBL/GenBank/DDBJ whole genome shotgun (WGS) entry which is preliminary data.</text>
</comment>
<evidence type="ECO:0000313" key="3">
    <source>
        <dbReference type="Proteomes" id="UP001459277"/>
    </source>
</evidence>
<feature type="region of interest" description="Disordered" evidence="1">
    <location>
        <begin position="1"/>
        <end position="22"/>
    </location>
</feature>
<feature type="non-terminal residue" evidence="2">
    <location>
        <position position="1"/>
    </location>
</feature>
<sequence>EHVRNFGEGGAQRVDVPPIFQGDLTLNPPTKAKFLGTRKKKSANVSSVKKPKVTESIPRTQTETKVIPST</sequence>
<proteinExistence type="predicted"/>
<protein>
    <submittedName>
        <fullName evidence="2">Uncharacterized protein</fullName>
    </submittedName>
</protein>
<gene>
    <name evidence="2" type="ORF">SO802_021903</name>
</gene>
<feature type="compositionally biased region" description="Polar residues" evidence="1">
    <location>
        <begin position="57"/>
        <end position="70"/>
    </location>
</feature>
<organism evidence="2 3">
    <name type="scientific">Lithocarpus litseifolius</name>
    <dbReference type="NCBI Taxonomy" id="425828"/>
    <lineage>
        <taxon>Eukaryota</taxon>
        <taxon>Viridiplantae</taxon>
        <taxon>Streptophyta</taxon>
        <taxon>Embryophyta</taxon>
        <taxon>Tracheophyta</taxon>
        <taxon>Spermatophyta</taxon>
        <taxon>Magnoliopsida</taxon>
        <taxon>eudicotyledons</taxon>
        <taxon>Gunneridae</taxon>
        <taxon>Pentapetalae</taxon>
        <taxon>rosids</taxon>
        <taxon>fabids</taxon>
        <taxon>Fagales</taxon>
        <taxon>Fagaceae</taxon>
        <taxon>Lithocarpus</taxon>
    </lineage>
</organism>
<evidence type="ECO:0000256" key="1">
    <source>
        <dbReference type="SAM" id="MobiDB-lite"/>
    </source>
</evidence>
<reference evidence="2 3" key="1">
    <citation type="submission" date="2024-01" db="EMBL/GenBank/DDBJ databases">
        <title>A telomere-to-telomere, gap-free genome of sweet tea (Lithocarpus litseifolius).</title>
        <authorList>
            <person name="Zhou J."/>
        </authorList>
    </citation>
    <scope>NUCLEOTIDE SEQUENCE [LARGE SCALE GENOMIC DNA]</scope>
    <source>
        <strain evidence="2">Zhou-2022a</strain>
        <tissue evidence="2">Leaf</tissue>
    </source>
</reference>
<evidence type="ECO:0000313" key="2">
    <source>
        <dbReference type="EMBL" id="KAK9997217.1"/>
    </source>
</evidence>
<feature type="region of interest" description="Disordered" evidence="1">
    <location>
        <begin position="36"/>
        <end position="70"/>
    </location>
</feature>
<name>A0AAW2CIJ2_9ROSI</name>
<dbReference type="EMBL" id="JAZDWU010000007">
    <property type="protein sequence ID" value="KAK9997217.1"/>
    <property type="molecule type" value="Genomic_DNA"/>
</dbReference>
<keyword evidence="3" id="KW-1185">Reference proteome</keyword>
<dbReference type="AlphaFoldDB" id="A0AAW2CIJ2"/>
<accession>A0AAW2CIJ2</accession>
<dbReference type="Proteomes" id="UP001459277">
    <property type="component" value="Unassembled WGS sequence"/>
</dbReference>